<evidence type="ECO:0000313" key="3">
    <source>
        <dbReference type="EMBL" id="CAF4468463.1"/>
    </source>
</evidence>
<dbReference type="Gene3D" id="1.10.287.1490">
    <property type="match status" value="1"/>
</dbReference>
<feature type="coiled-coil region" evidence="1">
    <location>
        <begin position="126"/>
        <end position="229"/>
    </location>
</feature>
<dbReference type="EMBL" id="CAJOBR010002249">
    <property type="protein sequence ID" value="CAF4667827.1"/>
    <property type="molecule type" value="Genomic_DNA"/>
</dbReference>
<proteinExistence type="predicted"/>
<gene>
    <name evidence="3" type="ORF">HFQ381_LOCUS25249</name>
    <name evidence="4" type="ORF">QYT958_LOCUS15872</name>
    <name evidence="2" type="ORF">UJA718_LOCUS15165</name>
</gene>
<evidence type="ECO:0000313" key="4">
    <source>
        <dbReference type="EMBL" id="CAF4667827.1"/>
    </source>
</evidence>
<dbReference type="EMBL" id="CAJOBO010002796">
    <property type="protein sequence ID" value="CAF4468463.1"/>
    <property type="molecule type" value="Genomic_DNA"/>
</dbReference>
<protein>
    <submittedName>
        <fullName evidence="2">Uncharacterized protein</fullName>
    </submittedName>
</protein>
<keyword evidence="5" id="KW-1185">Reference proteome</keyword>
<dbReference type="Proteomes" id="UP000663873">
    <property type="component" value="Unassembled WGS sequence"/>
</dbReference>
<evidence type="ECO:0000313" key="5">
    <source>
        <dbReference type="Proteomes" id="UP000663873"/>
    </source>
</evidence>
<sequence>MAAPLTDWKALLKVNPNEIDADNEADDDRNDNLGVSFINLNPGEIDNSDDLRVALRLGQRLAKFYRAQKEGCWDKLISLAQENDKLKDKSLAGAASGDTVVSNALNQLREEVEYYRRSYEDKLGEAGQVRDELKRCEARVRELQNEKENLKKVNEDLQKRMGELRDPSRMKPDDGERTSRVRVLEKELDGALTENQQLYDENQKLNAKFIVLQKDKVEADRQINELSNEYARNK</sequence>
<reference evidence="2" key="1">
    <citation type="submission" date="2021-02" db="EMBL/GenBank/DDBJ databases">
        <authorList>
            <person name="Nowell W R."/>
        </authorList>
    </citation>
    <scope>NUCLEOTIDE SEQUENCE</scope>
</reference>
<dbReference type="Proteomes" id="UP000663851">
    <property type="component" value="Unassembled WGS sequence"/>
</dbReference>
<dbReference type="AlphaFoldDB" id="A0A820KS25"/>
<evidence type="ECO:0000313" key="2">
    <source>
        <dbReference type="EMBL" id="CAF4341419.1"/>
    </source>
</evidence>
<accession>A0A820KS25</accession>
<name>A0A820KS25_9BILA</name>
<dbReference type="EMBL" id="CAJOBP010002212">
    <property type="protein sequence ID" value="CAF4341419.1"/>
    <property type="molecule type" value="Genomic_DNA"/>
</dbReference>
<comment type="caution">
    <text evidence="2">The sequence shown here is derived from an EMBL/GenBank/DDBJ whole genome shotgun (WGS) entry which is preliminary data.</text>
</comment>
<feature type="non-terminal residue" evidence="2">
    <location>
        <position position="1"/>
    </location>
</feature>
<keyword evidence="1" id="KW-0175">Coiled coil</keyword>
<evidence type="ECO:0000256" key="1">
    <source>
        <dbReference type="SAM" id="Coils"/>
    </source>
</evidence>
<dbReference type="Proteomes" id="UP000663848">
    <property type="component" value="Unassembled WGS sequence"/>
</dbReference>
<organism evidence="2 5">
    <name type="scientific">Rotaria socialis</name>
    <dbReference type="NCBI Taxonomy" id="392032"/>
    <lineage>
        <taxon>Eukaryota</taxon>
        <taxon>Metazoa</taxon>
        <taxon>Spiralia</taxon>
        <taxon>Gnathifera</taxon>
        <taxon>Rotifera</taxon>
        <taxon>Eurotatoria</taxon>
        <taxon>Bdelloidea</taxon>
        <taxon>Philodinida</taxon>
        <taxon>Philodinidae</taxon>
        <taxon>Rotaria</taxon>
    </lineage>
</organism>